<proteinExistence type="predicted"/>
<comment type="caution">
    <text evidence="3">The sequence shown here is derived from an EMBL/GenBank/DDBJ whole genome shotgun (WGS) entry which is preliminary data.</text>
</comment>
<feature type="chain" id="PRO_5046176715" description="SRCR domain-containing protein" evidence="2">
    <location>
        <begin position="28"/>
        <end position="708"/>
    </location>
</feature>
<evidence type="ECO:0000256" key="2">
    <source>
        <dbReference type="SAM" id="SignalP"/>
    </source>
</evidence>
<reference evidence="3 4" key="1">
    <citation type="submission" date="2021-11" db="EMBL/GenBank/DDBJ databases">
        <authorList>
            <person name="Islam A."/>
            <person name="Islam S."/>
            <person name="Flora M.S."/>
            <person name="Rahman M."/>
            <person name="Ziaur R.M."/>
            <person name="Epstein J.H."/>
            <person name="Hassan M."/>
            <person name="Klassen M."/>
            <person name="Woodard K."/>
            <person name="Webb A."/>
            <person name="Webby R.J."/>
            <person name="El Zowalaty M.E."/>
        </authorList>
    </citation>
    <scope>NUCLEOTIDE SEQUENCE [LARGE SCALE GENOMIC DNA]</scope>
    <source>
        <strain evidence="3">Pbs1</strain>
    </source>
</reference>
<dbReference type="Proteomes" id="UP001158986">
    <property type="component" value="Unassembled WGS sequence"/>
</dbReference>
<keyword evidence="2" id="KW-0732">Signal</keyword>
<feature type="signal peptide" evidence="2">
    <location>
        <begin position="1"/>
        <end position="27"/>
    </location>
</feature>
<sequence length="708" mass="73358">MKMLRIKIIACFTTIVMLLLTITKAETAVHLRMHVYNKVTCPSGQESIGVAGWSSDGCVKSGNVCVANVDGDCPAGAHCEMLDTGVFGCMDGAEETAASWAGCTGSEQTVGVVGWDHDGCISSSNICVAQVSNGDCPPGAYCSLLDTGVYGCVASSKKHHHHRHHHHKSKDQMAVSCPSGQESIGVAGWSSDGCVKSGNVCVANVDGDCPAGAHCEMLDTGVFGCMDGAEETAASWAGCTGSEQTVGVVGWDHDGCISSSNICVAQVSNGDCPPGAYCSLLDTGVYGCVASSKKHHHHRHHHHKSKDQMAVSCPSGQESIGVAGWSSDGCVKSGNVCVANVDGDCPAGAHCEMLDTGVFGCMDGAEETAASWAGCTGSEQTVGVVGWDHDGCISSSNICVAQVSNGDCPPGAYCSLLDTGVYGCVASSKKHHHHRHHHHKSKDQMAVSCPSGQESIGVAGWSSDGCVKSGNVCVANVDGDCPAGAHCEMLDTGVFGCMDGAEETAASWAGCTGSEQTVGVVGWDHDGCISSSNICVAQLQKASPSPSSPPQVKGPDGSILPKRSGKYRRSWLELGRVCQIWECVVANVDGDCPAGAHCEMLDTGVFGCMDGAEETAASWAGCTGSEQTVGVVGWNHDGCISSSNICVAQLILHTEYILPMRYRESGRLNLTIGKTSCAVVKRDPLTKCCVTNACAAIICKVFRSDAQL</sequence>
<protein>
    <recommendedName>
        <fullName evidence="5">SRCR domain-containing protein</fullName>
    </recommendedName>
</protein>
<evidence type="ECO:0000313" key="4">
    <source>
        <dbReference type="Proteomes" id="UP001158986"/>
    </source>
</evidence>
<dbReference type="EMBL" id="CAKLCB010000244">
    <property type="protein sequence ID" value="CAH0517549.1"/>
    <property type="molecule type" value="Genomic_DNA"/>
</dbReference>
<name>A0ABN8CXJ6_9STRA</name>
<evidence type="ECO:0000256" key="1">
    <source>
        <dbReference type="SAM" id="MobiDB-lite"/>
    </source>
</evidence>
<evidence type="ECO:0000313" key="3">
    <source>
        <dbReference type="EMBL" id="CAH0517549.1"/>
    </source>
</evidence>
<accession>A0ABN8CXJ6</accession>
<gene>
    <name evidence="3" type="ORF">PBS001_LOCUS4151</name>
</gene>
<evidence type="ECO:0008006" key="5">
    <source>
        <dbReference type="Google" id="ProtNLM"/>
    </source>
</evidence>
<keyword evidence="4" id="KW-1185">Reference proteome</keyword>
<organism evidence="3 4">
    <name type="scientific">Peronospora belbahrii</name>
    <dbReference type="NCBI Taxonomy" id="622444"/>
    <lineage>
        <taxon>Eukaryota</taxon>
        <taxon>Sar</taxon>
        <taxon>Stramenopiles</taxon>
        <taxon>Oomycota</taxon>
        <taxon>Peronosporomycetes</taxon>
        <taxon>Peronosporales</taxon>
        <taxon>Peronosporaceae</taxon>
        <taxon>Peronospora</taxon>
    </lineage>
</organism>
<feature type="region of interest" description="Disordered" evidence="1">
    <location>
        <begin position="541"/>
        <end position="561"/>
    </location>
</feature>